<accession>A0A6M3ZKR1</accession>
<proteinExistence type="predicted"/>
<name>A0A6M3ZKR1_9BURK</name>
<gene>
    <name evidence="1" type="ORF">C798_02340</name>
</gene>
<evidence type="ECO:0008006" key="3">
    <source>
        <dbReference type="Google" id="ProtNLM"/>
    </source>
</evidence>
<dbReference type="EMBL" id="CP008956">
    <property type="protein sequence ID" value="QJP99110.1"/>
    <property type="molecule type" value="Genomic_DNA"/>
</dbReference>
<evidence type="ECO:0000313" key="2">
    <source>
        <dbReference type="Proteomes" id="UP000501648"/>
    </source>
</evidence>
<dbReference type="InterPro" id="IPR047880">
    <property type="entry name" value="MafI-like"/>
</dbReference>
<dbReference type="AlphaFoldDB" id="A0A6M3ZKR1"/>
<evidence type="ECO:0000313" key="1">
    <source>
        <dbReference type="EMBL" id="QJP99110.1"/>
    </source>
</evidence>
<sequence length="61" mass="7084">MFAEKIKDFADRISGKLEDDLLQGALNYVDHNEETLAVEILCDHLIEYDVQLSQEDLKFLK</sequence>
<dbReference type="RefSeq" id="WP_017454273.1">
    <property type="nucleotide sequence ID" value="NZ_CP008956.1"/>
</dbReference>
<reference evidence="1 2" key="1">
    <citation type="journal article" date="2012" name="J. Bacteriol.">
        <title>Genome sequence of the pathogenic Herbaspirillum seropedicae strain Os34, isolated from rice roots.</title>
        <authorList>
            <person name="Ye W."/>
            <person name="Ye S."/>
            <person name="Liu J."/>
            <person name="Chang S."/>
            <person name="Chen M."/>
            <person name="Zhu B."/>
            <person name="Guo L."/>
            <person name="An Q."/>
        </authorList>
    </citation>
    <scope>NUCLEOTIDE SEQUENCE [LARGE SCALE GENOMIC DNA]</scope>
    <source>
        <strain evidence="1 2">Os34</strain>
    </source>
</reference>
<dbReference type="Proteomes" id="UP000501648">
    <property type="component" value="Chromosome"/>
</dbReference>
<protein>
    <recommendedName>
        <fullName evidence="3">MafI family immunity protein</fullName>
    </recommendedName>
</protein>
<organism evidence="1 2">
    <name type="scientific">Herbaspirillum rubrisubalbicans Os34</name>
    <dbReference type="NCBI Taxonomy" id="1235827"/>
    <lineage>
        <taxon>Bacteria</taxon>
        <taxon>Pseudomonadati</taxon>
        <taxon>Pseudomonadota</taxon>
        <taxon>Betaproteobacteria</taxon>
        <taxon>Burkholderiales</taxon>
        <taxon>Oxalobacteraceae</taxon>
        <taxon>Herbaspirillum</taxon>
    </lineage>
</organism>
<dbReference type="NCBIfam" id="NF033691">
    <property type="entry name" value="immunity_MafI"/>
    <property type="match status" value="1"/>
</dbReference>